<proteinExistence type="predicted"/>
<dbReference type="NCBIfam" id="NF047658">
    <property type="entry name" value="HYC_CC_PP"/>
    <property type="match status" value="1"/>
</dbReference>
<evidence type="ECO:0000256" key="1">
    <source>
        <dbReference type="SAM" id="SignalP"/>
    </source>
</evidence>
<reference evidence="2 3" key="1">
    <citation type="submission" date="2018-04" db="EMBL/GenBank/DDBJ databases">
        <title>Genomic Encyclopedia of Archaeal and Bacterial Type Strains, Phase II (KMG-II): from individual species to whole genera.</title>
        <authorList>
            <person name="Goeker M."/>
        </authorList>
    </citation>
    <scope>NUCLEOTIDE SEQUENCE [LARGE SCALE GENOMIC DNA]</scope>
    <source>
        <strain evidence="2 3">DSM 26809</strain>
    </source>
</reference>
<evidence type="ECO:0000313" key="2">
    <source>
        <dbReference type="EMBL" id="PTQ99738.1"/>
    </source>
</evidence>
<comment type="caution">
    <text evidence="2">The sequence shown here is derived from an EMBL/GenBank/DDBJ whole genome shotgun (WGS) entry which is preliminary data.</text>
</comment>
<dbReference type="OrthoDB" id="676308at2"/>
<dbReference type="Proteomes" id="UP000244168">
    <property type="component" value="Unassembled WGS sequence"/>
</dbReference>
<dbReference type="InterPro" id="IPR058060">
    <property type="entry name" value="HYC_CC_PP"/>
</dbReference>
<dbReference type="RefSeq" id="WP_146166495.1">
    <property type="nucleotide sequence ID" value="NZ_CP160205.1"/>
</dbReference>
<dbReference type="InterPro" id="IPR058512">
    <property type="entry name" value="DUF8199"/>
</dbReference>
<feature type="chain" id="PRO_5015592575" evidence="1">
    <location>
        <begin position="22"/>
        <end position="126"/>
    </location>
</feature>
<protein>
    <submittedName>
        <fullName evidence="2">Uncharacterized protein</fullName>
    </submittedName>
</protein>
<sequence length="126" mass="13969">MKRTALLILTLLYTLSSLGMSVERFYCCGKLANTTYAIGDSGNKEVKAAKADNCCKTVKTTFKVKDNHFSAKTVLDFKNSVAVIAPVFFVPVAPERAESPVMNVYDSQAPPVHRNPLYLLYANFRI</sequence>
<feature type="signal peptide" evidence="1">
    <location>
        <begin position="1"/>
        <end position="21"/>
    </location>
</feature>
<dbReference type="EMBL" id="QAOQ01000002">
    <property type="protein sequence ID" value="PTQ99738.1"/>
    <property type="molecule type" value="Genomic_DNA"/>
</dbReference>
<name>A0A2T5JD93_9SPHI</name>
<accession>A0A2T5JD93</accession>
<dbReference type="Pfam" id="PF26622">
    <property type="entry name" value="DUF8199"/>
    <property type="match status" value="1"/>
</dbReference>
<gene>
    <name evidence="2" type="ORF">C8P68_102568</name>
</gene>
<keyword evidence="1" id="KW-0732">Signal</keyword>
<keyword evidence="3" id="KW-1185">Reference proteome</keyword>
<evidence type="ECO:0000313" key="3">
    <source>
        <dbReference type="Proteomes" id="UP000244168"/>
    </source>
</evidence>
<dbReference type="AlphaFoldDB" id="A0A2T5JD93"/>
<organism evidence="2 3">
    <name type="scientific">Mucilaginibacter yixingensis</name>
    <dbReference type="NCBI Taxonomy" id="1295612"/>
    <lineage>
        <taxon>Bacteria</taxon>
        <taxon>Pseudomonadati</taxon>
        <taxon>Bacteroidota</taxon>
        <taxon>Sphingobacteriia</taxon>
        <taxon>Sphingobacteriales</taxon>
        <taxon>Sphingobacteriaceae</taxon>
        <taxon>Mucilaginibacter</taxon>
    </lineage>
</organism>